<feature type="transmembrane region" description="Helical" evidence="1">
    <location>
        <begin position="281"/>
        <end position="301"/>
    </location>
</feature>
<dbReference type="Pfam" id="PF09852">
    <property type="entry name" value="DUF2079"/>
    <property type="match status" value="1"/>
</dbReference>
<reference evidence="2 3" key="1">
    <citation type="journal article" date="2019" name="Int. J. Syst. Evol. Microbiol.">
        <title>The Global Catalogue of Microorganisms (GCM) 10K type strain sequencing project: providing services to taxonomists for standard genome sequencing and annotation.</title>
        <authorList>
            <consortium name="The Broad Institute Genomics Platform"/>
            <consortium name="The Broad Institute Genome Sequencing Center for Infectious Disease"/>
            <person name="Wu L."/>
            <person name="Ma J."/>
        </authorList>
    </citation>
    <scope>NUCLEOTIDE SEQUENCE [LARGE SCALE GENOMIC DNA]</scope>
    <source>
        <strain evidence="2 3">JCM 6922</strain>
    </source>
</reference>
<proteinExistence type="predicted"/>
<name>A0ABN3K568_9ACTN</name>
<feature type="transmembrane region" description="Helical" evidence="1">
    <location>
        <begin position="107"/>
        <end position="129"/>
    </location>
</feature>
<dbReference type="Proteomes" id="UP001500460">
    <property type="component" value="Unassembled WGS sequence"/>
</dbReference>
<sequence>MKSAHPELPATPPDSSSRFFDIQRVARSARTPHFLLGILLFGAYATHSVARYSRFESVSWDLAIFEQVVRSYAHLQPPIAPIKGPDFNILGDHFSPVLTLLAPLYRIFPSPVTLLLVQAALFSVSAVVVSETATHFLGQARGLLLGASYGLSWGVQRAVDFDFHEICFAVPLLAVALRQFLLKKWHHAAYWCIPLVLVKEDLGLTVAAMGVCLFIARQRMLGIRLAIFGTAAAATVLFVVIPMFNPSSGYDYWQKIAGGGADSPGWPAGVLDELGTKGETLLWVIGVTAFLALRSPLVLVAVPTLGWRFLSHEPNYWGTDWHYSAVLMPIAFMALIDAVRDAPHSSRVWIRRYARNAVPAVAAIAATLCFQLPLRDLLQPRTYDGGTRAAAARTAVSHIPDGTTVEANTGLMSHLTGRTTVYWVGNTGTLTPQYVALDLVSGWSTPLTDPVGYVKQLHPSAQYDLVFQDQQYAVLALQD</sequence>
<evidence type="ECO:0000256" key="1">
    <source>
        <dbReference type="SAM" id="Phobius"/>
    </source>
</evidence>
<comment type="caution">
    <text evidence="2">The sequence shown here is derived from an EMBL/GenBank/DDBJ whole genome shotgun (WGS) entry which is preliminary data.</text>
</comment>
<evidence type="ECO:0000313" key="2">
    <source>
        <dbReference type="EMBL" id="GAA2449773.1"/>
    </source>
</evidence>
<keyword evidence="3" id="KW-1185">Reference proteome</keyword>
<keyword evidence="1" id="KW-0812">Transmembrane</keyword>
<dbReference type="RefSeq" id="WP_344606810.1">
    <property type="nucleotide sequence ID" value="NZ_BAAATK010000036.1"/>
</dbReference>
<keyword evidence="1" id="KW-0472">Membrane</keyword>
<dbReference type="EMBL" id="BAAATK010000036">
    <property type="protein sequence ID" value="GAA2449773.1"/>
    <property type="molecule type" value="Genomic_DNA"/>
</dbReference>
<feature type="transmembrane region" description="Helical" evidence="1">
    <location>
        <begin position="222"/>
        <end position="244"/>
    </location>
</feature>
<feature type="transmembrane region" description="Helical" evidence="1">
    <location>
        <begin position="34"/>
        <end position="52"/>
    </location>
</feature>
<organism evidence="2 3">
    <name type="scientific">Streptomyces glaucus</name>
    <dbReference type="NCBI Taxonomy" id="284029"/>
    <lineage>
        <taxon>Bacteria</taxon>
        <taxon>Bacillati</taxon>
        <taxon>Actinomycetota</taxon>
        <taxon>Actinomycetes</taxon>
        <taxon>Kitasatosporales</taxon>
        <taxon>Streptomycetaceae</taxon>
        <taxon>Streptomyces</taxon>
    </lineage>
</organism>
<accession>A0ABN3K568</accession>
<evidence type="ECO:0000313" key="3">
    <source>
        <dbReference type="Proteomes" id="UP001500460"/>
    </source>
</evidence>
<gene>
    <name evidence="2" type="ORF">GCM10010421_47690</name>
</gene>
<dbReference type="InterPro" id="IPR018650">
    <property type="entry name" value="STSV1_Orf64"/>
</dbReference>
<protein>
    <submittedName>
        <fullName evidence="2">DUF2079 domain-containing protein</fullName>
    </submittedName>
</protein>
<keyword evidence="1" id="KW-1133">Transmembrane helix</keyword>
<feature type="transmembrane region" description="Helical" evidence="1">
    <location>
        <begin position="353"/>
        <end position="374"/>
    </location>
</feature>